<keyword evidence="3" id="KW-0547">Nucleotide-binding</keyword>
<feature type="transmembrane region" description="Helical" evidence="7">
    <location>
        <begin position="75"/>
        <end position="96"/>
    </location>
</feature>
<dbReference type="Pfam" id="PF00664">
    <property type="entry name" value="ABC_membrane"/>
    <property type="match status" value="1"/>
</dbReference>
<dbReference type="InterPro" id="IPR036640">
    <property type="entry name" value="ABC1_TM_sf"/>
</dbReference>
<organism evidence="10 11">
    <name type="scientific">Candidatus Vagococcus giribetii</name>
    <dbReference type="NCBI Taxonomy" id="2230876"/>
    <lineage>
        <taxon>Bacteria</taxon>
        <taxon>Bacillati</taxon>
        <taxon>Bacillota</taxon>
        <taxon>Bacilli</taxon>
        <taxon>Lactobacillales</taxon>
        <taxon>Enterococcaceae</taxon>
        <taxon>Vagococcus</taxon>
    </lineage>
</organism>
<gene>
    <name evidence="10" type="ORF">DOK76_06605</name>
</gene>
<evidence type="ECO:0000256" key="7">
    <source>
        <dbReference type="SAM" id="Phobius"/>
    </source>
</evidence>
<evidence type="ECO:0000259" key="8">
    <source>
        <dbReference type="PROSITE" id="PS50893"/>
    </source>
</evidence>
<dbReference type="InterPro" id="IPR011527">
    <property type="entry name" value="ABC1_TM_dom"/>
</dbReference>
<feature type="domain" description="ABC transmembrane type-1" evidence="9">
    <location>
        <begin position="28"/>
        <end position="322"/>
    </location>
</feature>
<sequence>MSKKSTKKNSVTKFFWFYLKGYKWQLSIITIAIIFSTYLQVKAPEYTGKAIEELATYAGTFVTTGSADKSPFVSVIKLLVGLYVMNFVAMFIQNILMSQVTGRSTNHMRINLFKKLEKMTIEYFDTHQDGEILSRFTSDLDNISNTMNQALIQVLTNISMMIGVLIMMFRANVEMTWATLAISPIAVIIAAVIIKKAETNVAVQQDFVGKLNGYIDEKISGQKVIITNGLEDETIEGFEELNQEVKKATFKGQVYSGLLFPTMQGISLLNTAIVIFFGGYLVLDGNMDKAAGLGLIVMFIQYSQQFYMPLTQISSQFSMLQLAFTGARRLNEIFDVEDEFERPNTVDIDGVHKEVALENVDFSYVEGTPILKQVNLKAKKGEMVALVGPTGSGKTTVMNLLNRFYNVNGGSIKIDGQDIRDISLESLRSNIGIVLQESVLFSGTIRDNIVFGNREATEEEMIAAAKQANIHEFIMSLEKGYDTEINDENSVFSVGQKQLMSIARTILTEPSLLILDEATSNVDTVTESRIQKAMENIIKGRTSFVIAHRLKTILNADYIIVLNQGEVIEEGTHEQLLEAKGFYAELYENQFVFE</sequence>
<keyword evidence="2 7" id="KW-0812">Transmembrane</keyword>
<dbReference type="EMBL" id="JAFLVX010000017">
    <property type="protein sequence ID" value="MBO0476735.1"/>
    <property type="molecule type" value="Genomic_DNA"/>
</dbReference>
<feature type="transmembrane region" description="Helical" evidence="7">
    <location>
        <begin position="254"/>
        <end position="278"/>
    </location>
</feature>
<feature type="domain" description="ABC transporter" evidence="8">
    <location>
        <begin position="355"/>
        <end position="589"/>
    </location>
</feature>
<dbReference type="CDD" id="cd03254">
    <property type="entry name" value="ABCC_Glucan_exporter_like"/>
    <property type="match status" value="1"/>
</dbReference>
<keyword evidence="5 7" id="KW-1133">Transmembrane helix</keyword>
<evidence type="ECO:0000256" key="2">
    <source>
        <dbReference type="ARBA" id="ARBA00022692"/>
    </source>
</evidence>
<evidence type="ECO:0000256" key="3">
    <source>
        <dbReference type="ARBA" id="ARBA00022741"/>
    </source>
</evidence>
<evidence type="ECO:0000256" key="6">
    <source>
        <dbReference type="ARBA" id="ARBA00023136"/>
    </source>
</evidence>
<dbReference type="PROSITE" id="PS50929">
    <property type="entry name" value="ABC_TM1F"/>
    <property type="match status" value="1"/>
</dbReference>
<dbReference type="Pfam" id="PF00005">
    <property type="entry name" value="ABC_tran"/>
    <property type="match status" value="1"/>
</dbReference>
<dbReference type="PANTHER" id="PTHR43394">
    <property type="entry name" value="ATP-DEPENDENT PERMEASE MDL1, MITOCHONDRIAL"/>
    <property type="match status" value="1"/>
</dbReference>
<comment type="subcellular location">
    <subcellularLocation>
        <location evidence="1">Cell membrane</location>
        <topology evidence="1">Multi-pass membrane protein</topology>
    </subcellularLocation>
</comment>
<dbReference type="Gene3D" id="1.20.1560.10">
    <property type="entry name" value="ABC transporter type 1, transmembrane domain"/>
    <property type="match status" value="1"/>
</dbReference>
<evidence type="ECO:0000256" key="5">
    <source>
        <dbReference type="ARBA" id="ARBA00022989"/>
    </source>
</evidence>
<evidence type="ECO:0000256" key="1">
    <source>
        <dbReference type="ARBA" id="ARBA00004651"/>
    </source>
</evidence>
<dbReference type="InterPro" id="IPR017871">
    <property type="entry name" value="ABC_transporter-like_CS"/>
</dbReference>
<dbReference type="InterPro" id="IPR003439">
    <property type="entry name" value="ABC_transporter-like_ATP-bd"/>
</dbReference>
<evidence type="ECO:0000256" key="4">
    <source>
        <dbReference type="ARBA" id="ARBA00022840"/>
    </source>
</evidence>
<feature type="transmembrane region" description="Helical" evidence="7">
    <location>
        <begin position="150"/>
        <end position="169"/>
    </location>
</feature>
<dbReference type="PANTHER" id="PTHR43394:SF1">
    <property type="entry name" value="ATP-BINDING CASSETTE SUB-FAMILY B MEMBER 10, MITOCHONDRIAL"/>
    <property type="match status" value="1"/>
</dbReference>
<evidence type="ECO:0000313" key="11">
    <source>
        <dbReference type="Proteomes" id="UP000664857"/>
    </source>
</evidence>
<accession>A0ABS3HTR6</accession>
<keyword evidence="11" id="KW-1185">Reference proteome</keyword>
<dbReference type="Gene3D" id="3.40.50.300">
    <property type="entry name" value="P-loop containing nucleotide triphosphate hydrolases"/>
    <property type="match status" value="1"/>
</dbReference>
<dbReference type="PROSITE" id="PS00211">
    <property type="entry name" value="ABC_TRANSPORTER_1"/>
    <property type="match status" value="1"/>
</dbReference>
<evidence type="ECO:0000259" key="9">
    <source>
        <dbReference type="PROSITE" id="PS50929"/>
    </source>
</evidence>
<comment type="caution">
    <text evidence="10">The sequence shown here is derived from an EMBL/GenBank/DDBJ whole genome shotgun (WGS) entry which is preliminary data.</text>
</comment>
<dbReference type="RefSeq" id="WP_206966033.1">
    <property type="nucleotide sequence ID" value="NZ_JAFLVX010000017.1"/>
</dbReference>
<keyword evidence="6 7" id="KW-0472">Membrane</keyword>
<dbReference type="GO" id="GO:0005524">
    <property type="term" value="F:ATP binding"/>
    <property type="evidence" value="ECO:0007669"/>
    <property type="project" value="UniProtKB-KW"/>
</dbReference>
<protein>
    <submittedName>
        <fullName evidence="10">ABC transporter ATP-binding protein</fullName>
    </submittedName>
</protein>
<feature type="transmembrane region" description="Helical" evidence="7">
    <location>
        <begin position="21"/>
        <end position="39"/>
    </location>
</feature>
<dbReference type="InterPro" id="IPR039421">
    <property type="entry name" value="Type_1_exporter"/>
</dbReference>
<dbReference type="SUPFAM" id="SSF52540">
    <property type="entry name" value="P-loop containing nucleoside triphosphate hydrolases"/>
    <property type="match status" value="1"/>
</dbReference>
<feature type="transmembrane region" description="Helical" evidence="7">
    <location>
        <begin position="175"/>
        <end position="194"/>
    </location>
</feature>
<dbReference type="InterPro" id="IPR027417">
    <property type="entry name" value="P-loop_NTPase"/>
</dbReference>
<name>A0ABS3HTR6_9ENTE</name>
<dbReference type="Proteomes" id="UP000664857">
    <property type="component" value="Unassembled WGS sequence"/>
</dbReference>
<dbReference type="SUPFAM" id="SSF90123">
    <property type="entry name" value="ABC transporter transmembrane region"/>
    <property type="match status" value="1"/>
</dbReference>
<reference evidence="10 11" key="1">
    <citation type="submission" date="2021-03" db="EMBL/GenBank/DDBJ databases">
        <title>Enterococcal diversity collection.</title>
        <authorList>
            <person name="Gilmore M.S."/>
            <person name="Schwartzman J."/>
            <person name="Van Tyne D."/>
            <person name="Martin M."/>
            <person name="Earl A.M."/>
            <person name="Manson A.L."/>
            <person name="Straub T."/>
            <person name="Salamzade R."/>
            <person name="Saavedra J."/>
            <person name="Lebreton F."/>
            <person name="Prichula J."/>
            <person name="Schaufler K."/>
            <person name="Gaca A."/>
            <person name="Sgardioli B."/>
            <person name="Wagenaar J."/>
            <person name="Strong T."/>
        </authorList>
    </citation>
    <scope>NUCLEOTIDE SEQUENCE [LARGE SCALE GENOMIC DNA]</scope>
    <source>
        <strain evidence="10 11">DIV0080</strain>
    </source>
</reference>
<dbReference type="SMART" id="SM00382">
    <property type="entry name" value="AAA"/>
    <property type="match status" value="1"/>
</dbReference>
<dbReference type="PROSITE" id="PS50893">
    <property type="entry name" value="ABC_TRANSPORTER_2"/>
    <property type="match status" value="1"/>
</dbReference>
<proteinExistence type="predicted"/>
<dbReference type="CDD" id="cd18547">
    <property type="entry name" value="ABC_6TM_Tm288_like"/>
    <property type="match status" value="1"/>
</dbReference>
<keyword evidence="4 10" id="KW-0067">ATP-binding</keyword>
<evidence type="ECO:0000313" key="10">
    <source>
        <dbReference type="EMBL" id="MBO0476735.1"/>
    </source>
</evidence>
<dbReference type="InterPro" id="IPR003593">
    <property type="entry name" value="AAA+_ATPase"/>
</dbReference>